<dbReference type="Proteomes" id="UP000199337">
    <property type="component" value="Unassembled WGS sequence"/>
</dbReference>
<accession>A0A1I2W0P6</accession>
<dbReference type="Pfam" id="PF19641">
    <property type="entry name" value="DUF6144"/>
    <property type="match status" value="1"/>
</dbReference>
<evidence type="ECO:0000313" key="1">
    <source>
        <dbReference type="EMBL" id="SFG94239.1"/>
    </source>
</evidence>
<proteinExistence type="predicted"/>
<gene>
    <name evidence="1" type="ORF">SAMN05660649_03246</name>
</gene>
<keyword evidence="2" id="KW-1185">Reference proteome</keyword>
<dbReference type="OrthoDB" id="5422831at2"/>
<dbReference type="SUPFAM" id="SSF111126">
    <property type="entry name" value="Ligand-binding domain in the NO signalling and Golgi transport"/>
    <property type="match status" value="1"/>
</dbReference>
<dbReference type="AlphaFoldDB" id="A0A1I2W0P6"/>
<evidence type="ECO:0000313" key="2">
    <source>
        <dbReference type="Proteomes" id="UP000199337"/>
    </source>
</evidence>
<dbReference type="InterPro" id="IPR024096">
    <property type="entry name" value="NO_sig/Golgi_transp_ligand-bd"/>
</dbReference>
<sequence>MHESIDQLGKDLQAAIMKPAGMQCASDLFSLCESYLRNKIATTEDLINGWNTLREKRNLKGRWEFEGDIVRGTFYECGCPLVRSGMIDLHPVQCYCSQGMMEMVFSKAAKKTVQVEIKRSIGRGDDVCEFLIKLS</sequence>
<organism evidence="1 2">
    <name type="scientific">Desulfotruncus arcticus DSM 17038</name>
    <dbReference type="NCBI Taxonomy" id="1121424"/>
    <lineage>
        <taxon>Bacteria</taxon>
        <taxon>Bacillati</taxon>
        <taxon>Bacillota</taxon>
        <taxon>Clostridia</taxon>
        <taxon>Eubacteriales</taxon>
        <taxon>Desulfallaceae</taxon>
        <taxon>Desulfotruncus</taxon>
    </lineage>
</organism>
<evidence type="ECO:0008006" key="3">
    <source>
        <dbReference type="Google" id="ProtNLM"/>
    </source>
</evidence>
<dbReference type="Gene3D" id="3.30.1380.20">
    <property type="entry name" value="Trafficking protein particle complex subunit 3"/>
    <property type="match status" value="1"/>
</dbReference>
<dbReference type="RefSeq" id="WP_131820776.1">
    <property type="nucleotide sequence ID" value="NZ_FOOX01000012.1"/>
</dbReference>
<dbReference type="InterPro" id="IPR046142">
    <property type="entry name" value="DUF6144"/>
</dbReference>
<name>A0A1I2W0P6_9FIRM</name>
<protein>
    <recommendedName>
        <fullName evidence="3">Metanogen output domain-containing protein</fullName>
    </recommendedName>
</protein>
<dbReference type="EMBL" id="FOOX01000012">
    <property type="protein sequence ID" value="SFG94239.1"/>
    <property type="molecule type" value="Genomic_DNA"/>
</dbReference>
<reference evidence="2" key="1">
    <citation type="submission" date="2016-10" db="EMBL/GenBank/DDBJ databases">
        <authorList>
            <person name="Varghese N."/>
            <person name="Submissions S."/>
        </authorList>
    </citation>
    <scope>NUCLEOTIDE SEQUENCE [LARGE SCALE GENOMIC DNA]</scope>
    <source>
        <strain evidence="2">DSM 17038</strain>
    </source>
</reference>